<dbReference type="Proteomes" id="UP001596513">
    <property type="component" value="Unassembled WGS sequence"/>
</dbReference>
<proteinExistence type="inferred from homology"/>
<evidence type="ECO:0000313" key="10">
    <source>
        <dbReference type="EMBL" id="MFC7670270.1"/>
    </source>
</evidence>
<dbReference type="EMBL" id="JBHTEK010000001">
    <property type="protein sequence ID" value="MFC7670270.1"/>
    <property type="molecule type" value="Genomic_DNA"/>
</dbReference>
<evidence type="ECO:0000256" key="5">
    <source>
        <dbReference type="ARBA" id="ARBA00022801"/>
    </source>
</evidence>
<keyword evidence="5" id="KW-0378">Hydrolase</keyword>
<evidence type="ECO:0000256" key="1">
    <source>
        <dbReference type="ARBA" id="ARBA00001947"/>
    </source>
</evidence>
<feature type="domain" description="Peptidase M16 N-terminal" evidence="9">
    <location>
        <begin position="76"/>
        <end position="117"/>
    </location>
</feature>
<evidence type="ECO:0000256" key="4">
    <source>
        <dbReference type="ARBA" id="ARBA00022723"/>
    </source>
</evidence>
<dbReference type="Pfam" id="PF00675">
    <property type="entry name" value="Peptidase_M16"/>
    <property type="match status" value="1"/>
</dbReference>
<evidence type="ECO:0000313" key="11">
    <source>
        <dbReference type="Proteomes" id="UP001596513"/>
    </source>
</evidence>
<dbReference type="InterPro" id="IPR011249">
    <property type="entry name" value="Metalloenz_LuxS/M16"/>
</dbReference>
<accession>A0ABW2UDL3</accession>
<evidence type="ECO:0000256" key="8">
    <source>
        <dbReference type="SAM" id="SignalP"/>
    </source>
</evidence>
<organism evidence="10 11">
    <name type="scientific">Hymenobacter humi</name>
    <dbReference type="NCBI Taxonomy" id="1411620"/>
    <lineage>
        <taxon>Bacteria</taxon>
        <taxon>Pseudomonadati</taxon>
        <taxon>Bacteroidota</taxon>
        <taxon>Cytophagia</taxon>
        <taxon>Cytophagales</taxon>
        <taxon>Hymenobacteraceae</taxon>
        <taxon>Hymenobacter</taxon>
    </lineage>
</organism>
<gene>
    <name evidence="10" type="ORF">ACFQT0_25065</name>
</gene>
<keyword evidence="3" id="KW-0645">Protease</keyword>
<dbReference type="InterPro" id="IPR011765">
    <property type="entry name" value="Pept_M16_N"/>
</dbReference>
<dbReference type="PROSITE" id="PS00143">
    <property type="entry name" value="INSULINASE"/>
    <property type="match status" value="1"/>
</dbReference>
<evidence type="ECO:0000256" key="7">
    <source>
        <dbReference type="ARBA" id="ARBA00023049"/>
    </source>
</evidence>
<reference evidence="11" key="1">
    <citation type="journal article" date="2019" name="Int. J. Syst. Evol. Microbiol.">
        <title>The Global Catalogue of Microorganisms (GCM) 10K type strain sequencing project: providing services to taxonomists for standard genome sequencing and annotation.</title>
        <authorList>
            <consortium name="The Broad Institute Genomics Platform"/>
            <consortium name="The Broad Institute Genome Sequencing Center for Infectious Disease"/>
            <person name="Wu L."/>
            <person name="Ma J."/>
        </authorList>
    </citation>
    <scope>NUCLEOTIDE SEQUENCE [LARGE SCALE GENOMIC DNA]</scope>
    <source>
        <strain evidence="11">JCM 19635</strain>
    </source>
</reference>
<sequence length="266" mass="29195">MKNNFLLLFPALAVLGLATQCQSSKPAATAAVATVAPAAPAALKEYRYETVPGDPLQVRIYKLDNGLTVYLSDYKDAPRIQTYVAVRAGSKNDPATATGLAHYLEHMVFKGTSKLGTQDWAKEKVELDKIEGLYEVYRGQRNDPAARKRTYHQIDSISGVAAKYAVPNEYDKVMGAIGAAGSNAHTSSEETVYQEDIPSNQLEKWTAIQAERLQELVPRLFHTEPGSGIRGEESGLGQRFPQAVRGAERCPLPHAPLRHADDHRHD</sequence>
<evidence type="ECO:0000256" key="6">
    <source>
        <dbReference type="ARBA" id="ARBA00022833"/>
    </source>
</evidence>
<evidence type="ECO:0000259" key="9">
    <source>
        <dbReference type="Pfam" id="PF00675"/>
    </source>
</evidence>
<feature type="signal peptide" evidence="8">
    <location>
        <begin position="1"/>
        <end position="23"/>
    </location>
</feature>
<feature type="chain" id="PRO_5045260811" evidence="8">
    <location>
        <begin position="24"/>
        <end position="266"/>
    </location>
</feature>
<keyword evidence="7" id="KW-0482">Metalloprotease</keyword>
<dbReference type="SUPFAM" id="SSF63411">
    <property type="entry name" value="LuxS/MPP-like metallohydrolase"/>
    <property type="match status" value="1"/>
</dbReference>
<keyword evidence="11" id="KW-1185">Reference proteome</keyword>
<dbReference type="PANTHER" id="PTHR43690">
    <property type="entry name" value="NARDILYSIN"/>
    <property type="match status" value="1"/>
</dbReference>
<dbReference type="RefSeq" id="WP_380205728.1">
    <property type="nucleotide sequence ID" value="NZ_JBHTEK010000001.1"/>
</dbReference>
<dbReference type="Gene3D" id="3.30.830.10">
    <property type="entry name" value="Metalloenzyme, LuxS/M16 peptidase-like"/>
    <property type="match status" value="1"/>
</dbReference>
<keyword evidence="4" id="KW-0479">Metal-binding</keyword>
<comment type="caution">
    <text evidence="10">The sequence shown here is derived from an EMBL/GenBank/DDBJ whole genome shotgun (WGS) entry which is preliminary data.</text>
</comment>
<keyword evidence="6" id="KW-0862">Zinc</keyword>
<keyword evidence="8" id="KW-0732">Signal</keyword>
<evidence type="ECO:0000256" key="2">
    <source>
        <dbReference type="ARBA" id="ARBA00007261"/>
    </source>
</evidence>
<dbReference type="PANTHER" id="PTHR43690:SF17">
    <property type="entry name" value="PROTEIN YHJJ"/>
    <property type="match status" value="1"/>
</dbReference>
<comment type="cofactor">
    <cofactor evidence="1">
        <name>Zn(2+)</name>
        <dbReference type="ChEBI" id="CHEBI:29105"/>
    </cofactor>
</comment>
<dbReference type="InterPro" id="IPR001431">
    <property type="entry name" value="Pept_M16_Zn_BS"/>
</dbReference>
<comment type="similarity">
    <text evidence="2">Belongs to the peptidase M16 family.</text>
</comment>
<name>A0ABW2UDL3_9BACT</name>
<protein>
    <submittedName>
        <fullName evidence="10">M16 family metallopeptidase</fullName>
    </submittedName>
</protein>
<dbReference type="InterPro" id="IPR050626">
    <property type="entry name" value="Peptidase_M16"/>
</dbReference>
<evidence type="ECO:0000256" key="3">
    <source>
        <dbReference type="ARBA" id="ARBA00022670"/>
    </source>
</evidence>